<dbReference type="Proteomes" id="UP001516400">
    <property type="component" value="Unassembled WGS sequence"/>
</dbReference>
<name>A0ABD2NQS1_9CUCU</name>
<sequence length="214" mass="24963">MSLDEPRSSVDSLGNKKIRLRPISSISREEVIEKNLISLQENLSKKKRAQAYYYNQKFGKSALLRISEEKQPVHTRLGQKQRNRLKVPFIGTNVNSLLPRNRLQINMGHNKNSFSVQNRLYNKFRQNVNQSSMVFTNSKRFTLQRNVPTLKVQVLNNSAPSLMCTRFQLILNPVYQEDIRQIQLENPRQIFHGIHPIMPATTTETLNERFSRLT</sequence>
<evidence type="ECO:0000313" key="2">
    <source>
        <dbReference type="Proteomes" id="UP001516400"/>
    </source>
</evidence>
<comment type="caution">
    <text evidence="1">The sequence shown here is derived from an EMBL/GenBank/DDBJ whole genome shotgun (WGS) entry which is preliminary data.</text>
</comment>
<dbReference type="EMBL" id="JABFTP020000144">
    <property type="protein sequence ID" value="KAL3281071.1"/>
    <property type="molecule type" value="Genomic_DNA"/>
</dbReference>
<organism evidence="1 2">
    <name type="scientific">Cryptolaemus montrouzieri</name>
    <dbReference type="NCBI Taxonomy" id="559131"/>
    <lineage>
        <taxon>Eukaryota</taxon>
        <taxon>Metazoa</taxon>
        <taxon>Ecdysozoa</taxon>
        <taxon>Arthropoda</taxon>
        <taxon>Hexapoda</taxon>
        <taxon>Insecta</taxon>
        <taxon>Pterygota</taxon>
        <taxon>Neoptera</taxon>
        <taxon>Endopterygota</taxon>
        <taxon>Coleoptera</taxon>
        <taxon>Polyphaga</taxon>
        <taxon>Cucujiformia</taxon>
        <taxon>Coccinelloidea</taxon>
        <taxon>Coccinellidae</taxon>
        <taxon>Scymninae</taxon>
        <taxon>Scymnini</taxon>
        <taxon>Cryptolaemus</taxon>
    </lineage>
</organism>
<evidence type="ECO:0000313" key="1">
    <source>
        <dbReference type="EMBL" id="KAL3281071.1"/>
    </source>
</evidence>
<gene>
    <name evidence="1" type="ORF">HHI36_004295</name>
</gene>
<accession>A0ABD2NQS1</accession>
<dbReference type="AlphaFoldDB" id="A0ABD2NQS1"/>
<evidence type="ECO:0008006" key="3">
    <source>
        <dbReference type="Google" id="ProtNLM"/>
    </source>
</evidence>
<proteinExistence type="predicted"/>
<reference evidence="1 2" key="1">
    <citation type="journal article" date="2021" name="BMC Biol.">
        <title>Horizontally acquired antibacterial genes associated with adaptive radiation of ladybird beetles.</title>
        <authorList>
            <person name="Li H.S."/>
            <person name="Tang X.F."/>
            <person name="Huang Y.H."/>
            <person name="Xu Z.Y."/>
            <person name="Chen M.L."/>
            <person name="Du X.Y."/>
            <person name="Qiu B.Y."/>
            <person name="Chen P.T."/>
            <person name="Zhang W."/>
            <person name="Slipinski A."/>
            <person name="Escalona H.E."/>
            <person name="Waterhouse R.M."/>
            <person name="Zwick A."/>
            <person name="Pang H."/>
        </authorList>
    </citation>
    <scope>NUCLEOTIDE SEQUENCE [LARGE SCALE GENOMIC DNA]</scope>
    <source>
        <strain evidence="1">SYSU2018</strain>
    </source>
</reference>
<protein>
    <recommendedName>
        <fullName evidence="3">Ribosomal protein S4</fullName>
    </recommendedName>
</protein>
<keyword evidence="2" id="KW-1185">Reference proteome</keyword>